<dbReference type="Proteomes" id="UP001302676">
    <property type="component" value="Unassembled WGS sequence"/>
</dbReference>
<reference evidence="6" key="1">
    <citation type="journal article" date="2023" name="Mol. Phylogenet. Evol.">
        <title>Genome-scale phylogeny and comparative genomics of the fungal order Sordariales.</title>
        <authorList>
            <person name="Hensen N."/>
            <person name="Bonometti L."/>
            <person name="Westerberg I."/>
            <person name="Brannstrom I.O."/>
            <person name="Guillou S."/>
            <person name="Cros-Aarteil S."/>
            <person name="Calhoun S."/>
            <person name="Haridas S."/>
            <person name="Kuo A."/>
            <person name="Mondo S."/>
            <person name="Pangilinan J."/>
            <person name="Riley R."/>
            <person name="LaButti K."/>
            <person name="Andreopoulos B."/>
            <person name="Lipzen A."/>
            <person name="Chen C."/>
            <person name="Yan M."/>
            <person name="Daum C."/>
            <person name="Ng V."/>
            <person name="Clum A."/>
            <person name="Steindorff A."/>
            <person name="Ohm R.A."/>
            <person name="Martin F."/>
            <person name="Silar P."/>
            <person name="Natvig D.O."/>
            <person name="Lalanne C."/>
            <person name="Gautier V."/>
            <person name="Ament-Velasquez S.L."/>
            <person name="Kruys A."/>
            <person name="Hutchinson M.I."/>
            <person name="Powell A.J."/>
            <person name="Barry K."/>
            <person name="Miller A.N."/>
            <person name="Grigoriev I.V."/>
            <person name="Debuchy R."/>
            <person name="Gladieux P."/>
            <person name="Hiltunen Thoren M."/>
            <person name="Johannesson H."/>
        </authorList>
    </citation>
    <scope>NUCLEOTIDE SEQUENCE</scope>
    <source>
        <strain evidence="6">CBS 141.50</strain>
    </source>
</reference>
<protein>
    <submittedName>
        <fullName evidence="6">Uncharacterized protein</fullName>
    </submittedName>
</protein>
<keyword evidence="7" id="KW-1185">Reference proteome</keyword>
<evidence type="ECO:0000256" key="5">
    <source>
        <dbReference type="ARBA" id="ARBA00023136"/>
    </source>
</evidence>
<reference evidence="6" key="2">
    <citation type="submission" date="2023-05" db="EMBL/GenBank/DDBJ databases">
        <authorList>
            <consortium name="Lawrence Berkeley National Laboratory"/>
            <person name="Steindorff A."/>
            <person name="Hensen N."/>
            <person name="Bonometti L."/>
            <person name="Westerberg I."/>
            <person name="Brannstrom I.O."/>
            <person name="Guillou S."/>
            <person name="Cros-Aarteil S."/>
            <person name="Calhoun S."/>
            <person name="Haridas S."/>
            <person name="Kuo A."/>
            <person name="Mondo S."/>
            <person name="Pangilinan J."/>
            <person name="Riley R."/>
            <person name="Labutti K."/>
            <person name="Andreopoulos B."/>
            <person name="Lipzen A."/>
            <person name="Chen C."/>
            <person name="Yanf M."/>
            <person name="Daum C."/>
            <person name="Ng V."/>
            <person name="Clum A."/>
            <person name="Ohm R."/>
            <person name="Martin F."/>
            <person name="Silar P."/>
            <person name="Natvig D."/>
            <person name="Lalanne C."/>
            <person name="Gautier V."/>
            <person name="Ament-Velasquez S.L."/>
            <person name="Kruys A."/>
            <person name="Hutchinson M.I."/>
            <person name="Powell A.J."/>
            <person name="Barry K."/>
            <person name="Miller A.N."/>
            <person name="Grigoriev I.V."/>
            <person name="Debuchy R."/>
            <person name="Gladieux P."/>
            <person name="Thoren M.H."/>
            <person name="Johannesson H."/>
        </authorList>
    </citation>
    <scope>NUCLEOTIDE SEQUENCE</scope>
    <source>
        <strain evidence="6">CBS 141.50</strain>
    </source>
</reference>
<name>A0AAN6V9A2_9PEZI</name>
<evidence type="ECO:0000256" key="4">
    <source>
        <dbReference type="ARBA" id="ARBA00022989"/>
    </source>
</evidence>
<organism evidence="6 7">
    <name type="scientific">Dichotomopilus funicola</name>
    <dbReference type="NCBI Taxonomy" id="1934379"/>
    <lineage>
        <taxon>Eukaryota</taxon>
        <taxon>Fungi</taxon>
        <taxon>Dikarya</taxon>
        <taxon>Ascomycota</taxon>
        <taxon>Pezizomycotina</taxon>
        <taxon>Sordariomycetes</taxon>
        <taxon>Sordariomycetidae</taxon>
        <taxon>Sordariales</taxon>
        <taxon>Chaetomiaceae</taxon>
        <taxon>Dichotomopilus</taxon>
    </lineage>
</organism>
<dbReference type="InterPro" id="IPR009311">
    <property type="entry name" value="IFI6/IFI27-like"/>
</dbReference>
<sequence length="214" mass="21758">MVTSAKYLVQIAQAAATAVVLPTTHAILFAHANGEKLIQAAIDFGHHAAYGAFKYVTVHPEHMSAISTVDSGGVLDLPGVNSITVLGKVDFTPILQMAEQLVKLTQQLGHEIIEFIKEHPVQTVIIVAGVILIINPGGVAMPLLKIAGFGEGGVIGQSIASWIHSMIGNVSAGSLFALLQSAGAGGAGVNGAVTGIGITLTGLGAGGDRLASKL</sequence>
<accession>A0AAN6V9A2</accession>
<dbReference type="GO" id="GO:0016020">
    <property type="term" value="C:membrane"/>
    <property type="evidence" value="ECO:0007669"/>
    <property type="project" value="UniProtKB-SubCell"/>
</dbReference>
<evidence type="ECO:0000256" key="2">
    <source>
        <dbReference type="ARBA" id="ARBA00007262"/>
    </source>
</evidence>
<evidence type="ECO:0000256" key="1">
    <source>
        <dbReference type="ARBA" id="ARBA00004141"/>
    </source>
</evidence>
<comment type="similarity">
    <text evidence="2">Belongs to the IFI6/IFI27 family.</text>
</comment>
<dbReference type="InterPro" id="IPR038213">
    <property type="entry name" value="IFI6/IFI27-like_sf"/>
</dbReference>
<keyword evidence="5" id="KW-0472">Membrane</keyword>
<comment type="subcellular location">
    <subcellularLocation>
        <location evidence="1">Membrane</location>
        <topology evidence="1">Multi-pass membrane protein</topology>
    </subcellularLocation>
</comment>
<keyword evidence="3" id="KW-0812">Transmembrane</keyword>
<dbReference type="GeneID" id="87816409"/>
<proteinExistence type="inferred from homology"/>
<evidence type="ECO:0000313" key="7">
    <source>
        <dbReference type="Proteomes" id="UP001302676"/>
    </source>
</evidence>
<gene>
    <name evidence="6" type="ORF">C8A04DRAFT_26093</name>
</gene>
<dbReference type="EMBL" id="MU853564">
    <property type="protein sequence ID" value="KAK4145936.1"/>
    <property type="molecule type" value="Genomic_DNA"/>
</dbReference>
<evidence type="ECO:0000256" key="3">
    <source>
        <dbReference type="ARBA" id="ARBA00022692"/>
    </source>
</evidence>
<dbReference type="Pfam" id="PF06140">
    <property type="entry name" value="Ifi-6-16"/>
    <property type="match status" value="1"/>
</dbReference>
<evidence type="ECO:0000313" key="6">
    <source>
        <dbReference type="EMBL" id="KAK4145936.1"/>
    </source>
</evidence>
<keyword evidence="4" id="KW-1133">Transmembrane helix</keyword>
<comment type="caution">
    <text evidence="6">The sequence shown here is derived from an EMBL/GenBank/DDBJ whole genome shotgun (WGS) entry which is preliminary data.</text>
</comment>
<dbReference type="RefSeq" id="XP_062639307.1">
    <property type="nucleotide sequence ID" value="XM_062779796.1"/>
</dbReference>
<dbReference type="AlphaFoldDB" id="A0AAN6V9A2"/>
<dbReference type="Gene3D" id="6.10.110.10">
    <property type="match status" value="1"/>
</dbReference>